<dbReference type="EMBL" id="AP022575">
    <property type="protein sequence ID" value="BBX74254.1"/>
    <property type="molecule type" value="Genomic_DNA"/>
</dbReference>
<dbReference type="GO" id="GO:0003700">
    <property type="term" value="F:DNA-binding transcription factor activity"/>
    <property type="evidence" value="ECO:0007669"/>
    <property type="project" value="InterPro"/>
</dbReference>
<reference evidence="1 2" key="1">
    <citation type="journal article" date="2019" name="Emerg. Microbes Infect.">
        <title>Comprehensive subspecies identification of 175 nontuberculous mycobacteria species based on 7547 genomic profiles.</title>
        <authorList>
            <person name="Matsumoto Y."/>
            <person name="Kinjo T."/>
            <person name="Motooka D."/>
            <person name="Nabeya D."/>
            <person name="Jung N."/>
            <person name="Uechi K."/>
            <person name="Horii T."/>
            <person name="Iida T."/>
            <person name="Fujita J."/>
            <person name="Nakamura S."/>
        </authorList>
    </citation>
    <scope>NUCLEOTIDE SEQUENCE [LARGE SCALE GENOMIC DNA]</scope>
    <source>
        <strain evidence="1 2">JCM 14233</strain>
    </source>
</reference>
<evidence type="ECO:0000313" key="2">
    <source>
        <dbReference type="Proteomes" id="UP000467236"/>
    </source>
</evidence>
<evidence type="ECO:0000313" key="1">
    <source>
        <dbReference type="EMBL" id="BBX74254.1"/>
    </source>
</evidence>
<organism evidence="1 2">
    <name type="scientific">Mycobacterium shinjukuense</name>
    <dbReference type="NCBI Taxonomy" id="398694"/>
    <lineage>
        <taxon>Bacteria</taxon>
        <taxon>Bacillati</taxon>
        <taxon>Actinomycetota</taxon>
        <taxon>Actinomycetes</taxon>
        <taxon>Mycobacteriales</taxon>
        <taxon>Mycobacteriaceae</taxon>
        <taxon>Mycobacterium</taxon>
    </lineage>
</organism>
<dbReference type="InterPro" id="IPR013324">
    <property type="entry name" value="RNA_pol_sigma_r3/r4-like"/>
</dbReference>
<dbReference type="Gene3D" id="1.10.10.10">
    <property type="entry name" value="Winged helix-like DNA-binding domain superfamily/Winged helix DNA-binding domain"/>
    <property type="match status" value="1"/>
</dbReference>
<dbReference type="InterPro" id="IPR036388">
    <property type="entry name" value="WH-like_DNA-bd_sf"/>
</dbReference>
<dbReference type="SUPFAM" id="SSF88659">
    <property type="entry name" value="Sigma3 and sigma4 domains of RNA polymerase sigma factors"/>
    <property type="match status" value="1"/>
</dbReference>
<gene>
    <name evidence="1" type="ORF">MSHI_21600</name>
</gene>
<keyword evidence="2" id="KW-1185">Reference proteome</keyword>
<dbReference type="Proteomes" id="UP000467236">
    <property type="component" value="Chromosome"/>
</dbReference>
<dbReference type="KEGG" id="mshj:MSHI_21600"/>
<protein>
    <submittedName>
        <fullName evidence="1">Uncharacterized protein</fullName>
    </submittedName>
</protein>
<proteinExistence type="predicted"/>
<sequence length="736" mass="80497">MTEDIAFDDLSPRCWLDAFPWLKGAAEPGSAPWWNDPIDAVGTETRRRRLAAISELAIERLSHWTIGQILPGLPADLELRSLRLPTRGRNALVREGCIVAADLSAVTVESMMDWWYVGIGLVDTILQALADASTSVATPIVTTRQLPSDGARLPPFEPVSLPRWMASVIDDLIHIATWYATVGLPSQTLLGEALPPGTPDEVVKARQHLEALSAHHILGENELELDVAKLFDVALGFLDPRAVHVLCNRLFADDPLTLDELARQHSVTPERIRQIEGKARGTMLSSISGGGPLASIAEAARGLIGTIRPLDELLTLIPALGELVESVGQPAWRVLDRLDDAYEIEEGWCLVPTMTAAEAVTQTQLQEQADQYGVVRIEDLALVETSDLERRPELTTRWLAQCGYVVDGGFVLTRTQSVGDYAAAVLSLNGTPLSSQEIVDRFVFERSAGSVRNAMGLDDRFQRVDRDRWALSEWGMEAYSGIRSLIREQLAQCGGRVKLDELVESITGRYSVSANSVISYASSPPFEQRDGIVRFAGTGRRVRKAPEHTRRFFRHPDGWAYRVRITKDHLRGSGSVAPMAIANILNLQFGQTRQLESPLGPQAVAWTGTQPSFGTIRRFLMDRDIAAGTDAFLVIHDDGTFSFEPAREITGDPLADALSLIGSPMTTDREAARAAVAGAVGLPETAPVISVIGAYRERGDSDIADLLTSVRDFLETGHTPKQPKHSADVDEILDLL</sequence>
<dbReference type="GO" id="GO:0006352">
    <property type="term" value="P:DNA-templated transcription initiation"/>
    <property type="evidence" value="ECO:0007669"/>
    <property type="project" value="InterPro"/>
</dbReference>
<dbReference type="Pfam" id="PF04545">
    <property type="entry name" value="Sigma70_r4"/>
    <property type="match status" value="1"/>
</dbReference>
<accession>A0A7I7MPR8</accession>
<name>A0A7I7MPR8_9MYCO</name>
<dbReference type="RefSeq" id="WP_083051396.1">
    <property type="nucleotide sequence ID" value="NZ_AP022575.1"/>
</dbReference>
<dbReference type="InterPro" id="IPR007630">
    <property type="entry name" value="RNA_pol_sigma70_r4"/>
</dbReference>
<dbReference type="OrthoDB" id="3928741at2"/>
<dbReference type="AlphaFoldDB" id="A0A7I7MPR8"/>